<dbReference type="EMBL" id="MZ348422">
    <property type="protein sequence ID" value="QYN80004.1"/>
    <property type="molecule type" value="Genomic_DNA"/>
</dbReference>
<protein>
    <submittedName>
        <fullName evidence="2">Uncharacterized protein</fullName>
    </submittedName>
</protein>
<keyword evidence="3" id="KW-1185">Reference proteome</keyword>
<reference evidence="2" key="1">
    <citation type="journal article" date="2021" name="Viruses">
        <title>Novel Viruses That Lyse Plant and Human Strains of Kosakonia cowanii.</title>
        <authorList>
            <person name="Petrzik K."/>
            <person name="Brazdova S."/>
            <person name="Krawczyk K."/>
        </authorList>
    </citation>
    <scope>NUCLEOTIDE SEQUENCE</scope>
</reference>
<feature type="region of interest" description="Disordered" evidence="1">
    <location>
        <begin position="1"/>
        <end position="39"/>
    </location>
</feature>
<dbReference type="KEGG" id="vg:77953181"/>
<sequence>MSNKNSVQKRAQKRNARAKQKSISNAKGRAAPSAVANRENRRLARKLGAQQLDFDSVLGNAVRQINKGTQPATDTEFKSPQDMIDGLKRNIGEVFKLFSYVALLNGMIEKKIIEHTLVLDLKAIALELFLIDNRVSRLQPLLKAEQEEVVATECLDIGTTIQNFAEELYVEVTRAEPHALVVEDTLARLREDVDGELSESEKTVKVLEAISYDYLSRVHTENELEPKPEATQPEESAEAVAQ</sequence>
<dbReference type="Proteomes" id="UP000828443">
    <property type="component" value="Segment"/>
</dbReference>
<accession>A0AAE8BIK6</accession>
<proteinExistence type="predicted"/>
<name>A0AAE8BIK6_9CAUD</name>
<dbReference type="GeneID" id="77953181"/>
<organism evidence="2 3">
    <name type="scientific">Kosakonia phage Kc263</name>
    <dbReference type="NCBI Taxonomy" id="2863194"/>
    <lineage>
        <taxon>Viruses</taxon>
        <taxon>Duplodnaviria</taxon>
        <taxon>Heunggongvirae</taxon>
        <taxon>Uroviricota</taxon>
        <taxon>Caudoviricetes</taxon>
        <taxon>Chimalliviridae</taxon>
        <taxon>Branisovskavirus</taxon>
        <taxon>Branisovskavirus Kc263</taxon>
    </lineage>
</organism>
<evidence type="ECO:0000256" key="1">
    <source>
        <dbReference type="SAM" id="MobiDB-lite"/>
    </source>
</evidence>
<evidence type="ECO:0000313" key="2">
    <source>
        <dbReference type="EMBL" id="QYN80004.1"/>
    </source>
</evidence>
<evidence type="ECO:0000313" key="3">
    <source>
        <dbReference type="Proteomes" id="UP000828443"/>
    </source>
</evidence>
<dbReference type="RefSeq" id="YP_010676816.1">
    <property type="nucleotide sequence ID" value="NC_071015.1"/>
</dbReference>
<feature type="region of interest" description="Disordered" evidence="1">
    <location>
        <begin position="220"/>
        <end position="242"/>
    </location>
</feature>
<feature type="compositionally biased region" description="Basic residues" evidence="1">
    <location>
        <begin position="10"/>
        <end position="20"/>
    </location>
</feature>